<evidence type="ECO:0000313" key="1">
    <source>
        <dbReference type="EMBL" id="ABP56770.1"/>
    </source>
</evidence>
<reference evidence="2" key="1">
    <citation type="journal article" date="2007" name="Proc. Natl. Acad. Sci. U.S.A.">
        <title>Genome sequencing reveals complex secondary metabolome in the marine actinomycete Salinispora tropica.</title>
        <authorList>
            <person name="Udwary D.W."/>
            <person name="Zeigler L."/>
            <person name="Asolkar R.N."/>
            <person name="Singan V."/>
            <person name="Lapidus A."/>
            <person name="Fenical W."/>
            <person name="Jensen P.R."/>
            <person name="Moore B.S."/>
        </authorList>
    </citation>
    <scope>NUCLEOTIDE SEQUENCE [LARGE SCALE GENOMIC DNA]</scope>
    <source>
        <strain evidence="2">ATCC BAA-916 / DSM 44818 / CNB-440</strain>
    </source>
</reference>
<dbReference type="HOGENOM" id="CLU_1958022_0_0_11"/>
<protein>
    <submittedName>
        <fullName evidence="1">Uncharacterized protein</fullName>
    </submittedName>
</protein>
<proteinExistence type="predicted"/>
<dbReference type="EMBL" id="CP000667">
    <property type="protein sequence ID" value="ABP56770.1"/>
    <property type="molecule type" value="Genomic_DNA"/>
</dbReference>
<name>A4XCW3_SALTO</name>
<dbReference type="KEGG" id="stp:Strop_4342"/>
<keyword evidence="2" id="KW-1185">Reference proteome</keyword>
<dbReference type="Proteomes" id="UP000000235">
    <property type="component" value="Chromosome"/>
</dbReference>
<gene>
    <name evidence="1" type="ordered locus">Strop_4342</name>
</gene>
<sequence>MSEAETVPMDIAERVTTRRRGMFRKEHTNETVGLGDGETVVRWLRELHQERNQTVMIHRPWGSICVVADGRAPTDVMVTDGDRMWYAACPGSTLPQSRPQLTPDQVETVMLDALTSNALPQWPEWREF</sequence>
<organism evidence="1 2">
    <name type="scientific">Salinispora tropica (strain ATCC BAA-916 / DSM 44818 / JCM 13857 / NBRC 105044 / CNB-440)</name>
    <dbReference type="NCBI Taxonomy" id="369723"/>
    <lineage>
        <taxon>Bacteria</taxon>
        <taxon>Bacillati</taxon>
        <taxon>Actinomycetota</taxon>
        <taxon>Actinomycetes</taxon>
        <taxon>Micromonosporales</taxon>
        <taxon>Micromonosporaceae</taxon>
        <taxon>Salinispora</taxon>
    </lineage>
</organism>
<accession>A4XCW3</accession>
<dbReference type="PATRIC" id="fig|369723.5.peg.4491"/>
<dbReference type="RefSeq" id="WP_012015534.1">
    <property type="nucleotide sequence ID" value="NC_009380.1"/>
</dbReference>
<evidence type="ECO:0000313" key="2">
    <source>
        <dbReference type="Proteomes" id="UP000000235"/>
    </source>
</evidence>
<dbReference type="AlphaFoldDB" id="A4XCW3"/>